<protein>
    <submittedName>
        <fullName evidence="3">Uncharacterized protein</fullName>
    </submittedName>
</protein>
<proteinExistence type="predicted"/>
<keyword evidence="2" id="KW-1185">Reference proteome</keyword>
<dbReference type="AlphaFoldDB" id="A0A914H1M4"/>
<feature type="compositionally biased region" description="Gly residues" evidence="1">
    <location>
        <begin position="65"/>
        <end position="75"/>
    </location>
</feature>
<evidence type="ECO:0000313" key="2">
    <source>
        <dbReference type="Proteomes" id="UP000887572"/>
    </source>
</evidence>
<sequence length="376" mass="38441">MYAIKNSGGASCRQDGNGANRGGANVGGAGGYNAGAGYGSSGGRAYGAVAGGGYGAGRGSGYAGPPRGGSGGGPAGPYRRSGGYNNKGGRGGRPKRDFVMTEAMKKLYNNFDPLCHLRKVHSVPLVLVETSPSFLFDGITANVAEESKDMNNSTVIVPMDSEYVGGEFTAKSDECTVTVEAATHIDVLVPVTTEVETAVLNDTVMNTGTVMEPTVPMSNDGTSTCNGMTKIGDDIGTAISVAAGGESAETKMKNGAGTVPASKSDERTVTVAAATPIDVLVPVTTDVETAVLNDTVMNTGTVMEPSVPMSNDGTSTCNGMTKTVDDIGTAISDCVNCRRFPNGTINVEMLASFLANLGHTLINFAAKLEDELKQSN</sequence>
<name>A0A914H1M4_GLORO</name>
<organism evidence="2 3">
    <name type="scientific">Globodera rostochiensis</name>
    <name type="common">Golden nematode worm</name>
    <name type="synonym">Heterodera rostochiensis</name>
    <dbReference type="NCBI Taxonomy" id="31243"/>
    <lineage>
        <taxon>Eukaryota</taxon>
        <taxon>Metazoa</taxon>
        <taxon>Ecdysozoa</taxon>
        <taxon>Nematoda</taxon>
        <taxon>Chromadorea</taxon>
        <taxon>Rhabditida</taxon>
        <taxon>Tylenchina</taxon>
        <taxon>Tylenchomorpha</taxon>
        <taxon>Tylenchoidea</taxon>
        <taxon>Heteroderidae</taxon>
        <taxon>Heteroderinae</taxon>
        <taxon>Globodera</taxon>
    </lineage>
</organism>
<evidence type="ECO:0000256" key="1">
    <source>
        <dbReference type="SAM" id="MobiDB-lite"/>
    </source>
</evidence>
<accession>A0A914H1M4</accession>
<feature type="region of interest" description="Disordered" evidence="1">
    <location>
        <begin position="65"/>
        <end position="95"/>
    </location>
</feature>
<dbReference type="Proteomes" id="UP000887572">
    <property type="component" value="Unplaced"/>
</dbReference>
<dbReference type="WBParaSite" id="Gr19_v10_g1283.t1">
    <property type="protein sequence ID" value="Gr19_v10_g1283.t1"/>
    <property type="gene ID" value="Gr19_v10_g1283"/>
</dbReference>
<evidence type="ECO:0000313" key="3">
    <source>
        <dbReference type="WBParaSite" id="Gr19_v10_g1283.t1"/>
    </source>
</evidence>
<reference evidence="3" key="1">
    <citation type="submission" date="2022-11" db="UniProtKB">
        <authorList>
            <consortium name="WormBaseParasite"/>
        </authorList>
    </citation>
    <scope>IDENTIFICATION</scope>
</reference>